<organism evidence="1 2">
    <name type="scientific">Roseovarius albus</name>
    <dbReference type="NCBI Taxonomy" id="1247867"/>
    <lineage>
        <taxon>Bacteria</taxon>
        <taxon>Pseudomonadati</taxon>
        <taxon>Pseudomonadota</taxon>
        <taxon>Alphaproteobacteria</taxon>
        <taxon>Rhodobacterales</taxon>
        <taxon>Roseobacteraceae</taxon>
        <taxon>Roseovarius</taxon>
    </lineage>
</organism>
<dbReference type="RefSeq" id="WP_085807705.1">
    <property type="nucleotide sequence ID" value="NZ_FWFX01000020.1"/>
</dbReference>
<dbReference type="InterPro" id="IPR025638">
    <property type="entry name" value="DUF4336"/>
</dbReference>
<dbReference type="OrthoDB" id="450111at2"/>
<evidence type="ECO:0008006" key="3">
    <source>
        <dbReference type="Google" id="ProtNLM"/>
    </source>
</evidence>
<dbReference type="PANTHER" id="PTHR33835:SF1">
    <property type="entry name" value="METALLO-BETA-LACTAMASE DOMAIN-CONTAINING PROTEIN"/>
    <property type="match status" value="1"/>
</dbReference>
<dbReference type="AlphaFoldDB" id="A0A1X7A7R8"/>
<dbReference type="EMBL" id="FWFX01000020">
    <property type="protein sequence ID" value="SLN72747.1"/>
    <property type="molecule type" value="Genomic_DNA"/>
</dbReference>
<protein>
    <recommendedName>
        <fullName evidence="3">DUF4336 domain-containing protein</fullName>
    </recommendedName>
</protein>
<dbReference type="SUPFAM" id="SSF56281">
    <property type="entry name" value="Metallo-hydrolase/oxidoreductase"/>
    <property type="match status" value="1"/>
</dbReference>
<name>A0A1X7A7R8_9RHOB</name>
<dbReference type="InterPro" id="IPR036866">
    <property type="entry name" value="RibonucZ/Hydroxyglut_hydro"/>
</dbReference>
<reference evidence="1 2" key="1">
    <citation type="submission" date="2017-03" db="EMBL/GenBank/DDBJ databases">
        <authorList>
            <person name="Afonso C.L."/>
            <person name="Miller P.J."/>
            <person name="Scott M.A."/>
            <person name="Spackman E."/>
            <person name="Goraichik I."/>
            <person name="Dimitrov K.M."/>
            <person name="Suarez D.L."/>
            <person name="Swayne D.E."/>
        </authorList>
    </citation>
    <scope>NUCLEOTIDE SEQUENCE [LARGE SCALE GENOMIC DNA]</scope>
    <source>
        <strain evidence="1 2">CECT 7450</strain>
    </source>
</reference>
<proteinExistence type="predicted"/>
<accession>A0A1X7A7R8</accession>
<dbReference type="Proteomes" id="UP000193061">
    <property type="component" value="Unassembled WGS sequence"/>
</dbReference>
<gene>
    <name evidence="1" type="ORF">ROA7450_04055</name>
</gene>
<dbReference type="Pfam" id="PF14234">
    <property type="entry name" value="DUF4336"/>
    <property type="match status" value="1"/>
</dbReference>
<sequence>MTGRAHAPFDTLKPVADGLWVIDGAPVQSGWILRGSRASVARLDDGSLWVHAPTTLTENLLAELEALGPVKYLVVPNTNYLASLPMWQAAYKDAIVYGAPGVPELAEESLEQVRVDRELDIDQAEAEWHGQLGQMLVRGSWRHREVVFFHQASATLIVSDIIQAHDTNALPAWMRPIVWLAGTEYTDGKMPYRMARGFNRQSLEESVEKMIDFAPERIIISQGHWYERDGTAELQRAFRRLVGSQQWLRALMTMERMRKGK</sequence>
<dbReference type="PANTHER" id="PTHR33835">
    <property type="entry name" value="YALI0C07656P"/>
    <property type="match status" value="1"/>
</dbReference>
<keyword evidence="2" id="KW-1185">Reference proteome</keyword>
<evidence type="ECO:0000313" key="2">
    <source>
        <dbReference type="Proteomes" id="UP000193061"/>
    </source>
</evidence>
<evidence type="ECO:0000313" key="1">
    <source>
        <dbReference type="EMBL" id="SLN72747.1"/>
    </source>
</evidence>